<dbReference type="Gene3D" id="3.40.50.720">
    <property type="entry name" value="NAD(P)-binding Rossmann-like Domain"/>
    <property type="match status" value="1"/>
</dbReference>
<dbReference type="Gene3D" id="3.30.360.10">
    <property type="entry name" value="Dihydrodipicolinate Reductase, domain 2"/>
    <property type="match status" value="1"/>
</dbReference>
<evidence type="ECO:0000313" key="2">
    <source>
        <dbReference type="EMBL" id="TWT95789.1"/>
    </source>
</evidence>
<protein>
    <submittedName>
        <fullName evidence="2">Inositol 2-dehydrogenase</fullName>
        <ecNumber evidence="2">1.1.1.18</ecNumber>
    </submittedName>
</protein>
<evidence type="ECO:0000313" key="3">
    <source>
        <dbReference type="Proteomes" id="UP000316213"/>
    </source>
</evidence>
<keyword evidence="3" id="KW-1185">Reference proteome</keyword>
<keyword evidence="2" id="KW-0560">Oxidoreductase</keyword>
<dbReference type="InterPro" id="IPR006311">
    <property type="entry name" value="TAT_signal"/>
</dbReference>
<dbReference type="EC" id="1.1.1.18" evidence="2"/>
<dbReference type="SUPFAM" id="SSF55347">
    <property type="entry name" value="Glyceraldehyde-3-phosphate dehydrogenase-like, C-terminal domain"/>
    <property type="match status" value="1"/>
</dbReference>
<dbReference type="RefSeq" id="WP_146578793.1">
    <property type="nucleotide sequence ID" value="NZ_SJPM01000006.1"/>
</dbReference>
<dbReference type="GO" id="GO:0050112">
    <property type="term" value="F:inositol 2-dehydrogenase (NAD+) activity"/>
    <property type="evidence" value="ECO:0007669"/>
    <property type="project" value="UniProtKB-EC"/>
</dbReference>
<dbReference type="PANTHER" id="PTHR43818:SF5">
    <property type="entry name" value="OXIDOREDUCTASE FAMILY PROTEIN"/>
    <property type="match status" value="1"/>
</dbReference>
<name>A0A5C6A8B5_9BACT</name>
<dbReference type="InterPro" id="IPR000683">
    <property type="entry name" value="Gfo/Idh/MocA-like_OxRdtase_N"/>
</dbReference>
<dbReference type="GO" id="GO:0000166">
    <property type="term" value="F:nucleotide binding"/>
    <property type="evidence" value="ECO:0007669"/>
    <property type="project" value="InterPro"/>
</dbReference>
<dbReference type="InterPro" id="IPR036291">
    <property type="entry name" value="NAD(P)-bd_dom_sf"/>
</dbReference>
<dbReference type="Proteomes" id="UP000316213">
    <property type="component" value="Unassembled WGS sequence"/>
</dbReference>
<dbReference type="Pfam" id="PF01408">
    <property type="entry name" value="GFO_IDH_MocA"/>
    <property type="match status" value="1"/>
</dbReference>
<evidence type="ECO:0000259" key="1">
    <source>
        <dbReference type="Pfam" id="PF01408"/>
    </source>
</evidence>
<reference evidence="2 3" key="1">
    <citation type="submission" date="2019-02" db="EMBL/GenBank/DDBJ databases">
        <title>Deep-cultivation of Planctomycetes and their phenomic and genomic characterization uncovers novel biology.</title>
        <authorList>
            <person name="Wiegand S."/>
            <person name="Jogler M."/>
            <person name="Boedeker C."/>
            <person name="Pinto D."/>
            <person name="Vollmers J."/>
            <person name="Rivas-Marin E."/>
            <person name="Kohn T."/>
            <person name="Peeters S.H."/>
            <person name="Heuer A."/>
            <person name="Rast P."/>
            <person name="Oberbeckmann S."/>
            <person name="Bunk B."/>
            <person name="Jeske O."/>
            <person name="Meyerdierks A."/>
            <person name="Storesund J.E."/>
            <person name="Kallscheuer N."/>
            <person name="Luecker S."/>
            <person name="Lage O.M."/>
            <person name="Pohl T."/>
            <person name="Merkel B.J."/>
            <person name="Hornburger P."/>
            <person name="Mueller R.-W."/>
            <person name="Bruemmer F."/>
            <person name="Labrenz M."/>
            <person name="Spormann A.M."/>
            <person name="Op Den Camp H."/>
            <person name="Overmann J."/>
            <person name="Amann R."/>
            <person name="Jetten M.S.M."/>
            <person name="Mascher T."/>
            <person name="Medema M.H."/>
            <person name="Devos D.P."/>
            <person name="Kaster A.-K."/>
            <person name="Ovreas L."/>
            <person name="Rohde M."/>
            <person name="Galperin M.Y."/>
            <person name="Jogler C."/>
        </authorList>
    </citation>
    <scope>NUCLEOTIDE SEQUENCE [LARGE SCALE GENOMIC DNA]</scope>
    <source>
        <strain evidence="2 3">Pla100</strain>
    </source>
</reference>
<feature type="domain" description="Gfo/Idh/MocA-like oxidoreductase N-terminal" evidence="1">
    <location>
        <begin position="62"/>
        <end position="187"/>
    </location>
</feature>
<dbReference type="SUPFAM" id="SSF51735">
    <property type="entry name" value="NAD(P)-binding Rossmann-fold domains"/>
    <property type="match status" value="1"/>
</dbReference>
<accession>A0A5C6A8B5</accession>
<sequence length="448" mass="50102">MNPDNPTIVSSTEHDNLPSRRSAIKTVSAVVATAGLASFANTHRSTAAEAIPAVHNSVDDIIKVGLVGCGGRGTGAAVNSMNADKGVRIVALADLFDASIENCRKSLQGRYKDQFAVEDDHCFTGFDNYKRLLETDIDVVLLASPPHYRPDQMEAAVAAGKQIFCEKPVATDPAGVRRVEAACRAADEKGLNVVSGLCWRYDEGLKQTMQRVHDGAIGNVISSQFDYLTSPVWIRNRKEGESEMEYQCRNWYYFTWLSGDHYVEQFIHSLDKALWLHHDEPPVKAYGLGGRQRRSDLNQGNIYDHFAVVYEWADGTRAFANTRQIKGCMNQTEDFVFGSEGSAQLIRHEIDGRTPWKFTDQKVQMHQAEQDELYKAIRGQRERINNGTYMCRSTMMAIMGREVTYCGKELSYEQVATSPMDLRPNAYEFGDAPEVVIAQPGEYEFPLA</sequence>
<dbReference type="InterPro" id="IPR050463">
    <property type="entry name" value="Gfo/Idh/MocA_oxidrdct_glycsds"/>
</dbReference>
<dbReference type="PANTHER" id="PTHR43818">
    <property type="entry name" value="BCDNA.GH03377"/>
    <property type="match status" value="1"/>
</dbReference>
<dbReference type="AlphaFoldDB" id="A0A5C6A8B5"/>
<gene>
    <name evidence="2" type="primary">iolG_9</name>
    <name evidence="2" type="ORF">Pla100_34320</name>
</gene>
<dbReference type="EMBL" id="SJPM01000006">
    <property type="protein sequence ID" value="TWT95789.1"/>
    <property type="molecule type" value="Genomic_DNA"/>
</dbReference>
<dbReference type="OrthoDB" id="253515at2"/>
<dbReference type="PROSITE" id="PS51318">
    <property type="entry name" value="TAT"/>
    <property type="match status" value="1"/>
</dbReference>
<organism evidence="2 3">
    <name type="scientific">Neorhodopirellula pilleata</name>
    <dbReference type="NCBI Taxonomy" id="2714738"/>
    <lineage>
        <taxon>Bacteria</taxon>
        <taxon>Pseudomonadati</taxon>
        <taxon>Planctomycetota</taxon>
        <taxon>Planctomycetia</taxon>
        <taxon>Pirellulales</taxon>
        <taxon>Pirellulaceae</taxon>
        <taxon>Neorhodopirellula</taxon>
    </lineage>
</organism>
<proteinExistence type="predicted"/>
<comment type="caution">
    <text evidence="2">The sequence shown here is derived from an EMBL/GenBank/DDBJ whole genome shotgun (WGS) entry which is preliminary data.</text>
</comment>